<dbReference type="InterPro" id="IPR003737">
    <property type="entry name" value="GlcNAc_PI_deacetylase-related"/>
</dbReference>
<organism evidence="1 2">
    <name type="scientific">Paraburkholderia translucens</name>
    <dbReference type="NCBI Taxonomy" id="2886945"/>
    <lineage>
        <taxon>Bacteria</taxon>
        <taxon>Pseudomonadati</taxon>
        <taxon>Pseudomonadota</taxon>
        <taxon>Betaproteobacteria</taxon>
        <taxon>Burkholderiales</taxon>
        <taxon>Burkholderiaceae</taxon>
        <taxon>Paraburkholderia</taxon>
    </lineage>
</organism>
<comment type="caution">
    <text evidence="1">The sequence shown here is derived from an EMBL/GenBank/DDBJ whole genome shotgun (WGS) entry which is preliminary data.</text>
</comment>
<dbReference type="Pfam" id="PF02585">
    <property type="entry name" value="PIG-L"/>
    <property type="match status" value="1"/>
</dbReference>
<proteinExistence type="predicted"/>
<evidence type="ECO:0000313" key="1">
    <source>
        <dbReference type="EMBL" id="MCC8404469.1"/>
    </source>
</evidence>
<gene>
    <name evidence="1" type="ORF">LJ655_21730</name>
</gene>
<name>A0ABS8KI73_9BURK</name>
<dbReference type="RefSeq" id="WP_230563328.1">
    <property type="nucleotide sequence ID" value="NZ_JAJITC010000012.1"/>
</dbReference>
<accession>A0ABS8KI73</accession>
<keyword evidence="2" id="KW-1185">Reference proteome</keyword>
<dbReference type="SUPFAM" id="SSF102588">
    <property type="entry name" value="LmbE-like"/>
    <property type="match status" value="1"/>
</dbReference>
<evidence type="ECO:0000313" key="2">
    <source>
        <dbReference type="Proteomes" id="UP001430614"/>
    </source>
</evidence>
<reference evidence="1 2" key="1">
    <citation type="submission" date="2021-11" db="EMBL/GenBank/DDBJ databases">
        <authorList>
            <person name="Oh E.-T."/>
            <person name="Kim S.-B."/>
        </authorList>
    </citation>
    <scope>NUCLEOTIDE SEQUENCE [LARGE SCALE GENOMIC DNA]</scope>
    <source>
        <strain evidence="1 2">MMS20-SJTN17</strain>
    </source>
</reference>
<dbReference type="InterPro" id="IPR024078">
    <property type="entry name" value="LmbE-like_dom_sf"/>
</dbReference>
<sequence>MESNRRLLVISPHLDDAVLSCGLLIAAHPGTVVCTVFTAPPPRNMTTDWDRASGFADAFEAMRARRREDREALGLLSARPLHLPFRDAQYDASPDVGELSAALNRTVSDTRPTCVMMPLGLFHSDHVLVATACLALLQRQPATTFVAYEDVPYRRIPGVVQARLCHLAKSGYAADTPNALSVACMPQQERMKRAALDAYGSQLRAFGPDAQASLFSPERYWQLSRCESNDANDTTEGMDLAVPSQSIR</sequence>
<dbReference type="Proteomes" id="UP001430614">
    <property type="component" value="Unassembled WGS sequence"/>
</dbReference>
<dbReference type="EMBL" id="JAJITC010000012">
    <property type="protein sequence ID" value="MCC8404469.1"/>
    <property type="molecule type" value="Genomic_DNA"/>
</dbReference>
<dbReference type="Gene3D" id="3.40.50.10320">
    <property type="entry name" value="LmbE-like"/>
    <property type="match status" value="1"/>
</dbReference>
<protein>
    <submittedName>
        <fullName evidence="1">PIG-L family deacetylase</fullName>
    </submittedName>
</protein>